<feature type="transmembrane region" description="Helical" evidence="1">
    <location>
        <begin position="36"/>
        <end position="58"/>
    </location>
</feature>
<comment type="caution">
    <text evidence="3">The sequence shown here is derived from an EMBL/GenBank/DDBJ whole genome shotgun (WGS) entry which is preliminary data.</text>
</comment>
<keyword evidence="1" id="KW-0812">Transmembrane</keyword>
<keyword evidence="1" id="KW-0472">Membrane</keyword>
<dbReference type="PANTHER" id="PTHR46663:SF2">
    <property type="entry name" value="GGDEF DOMAIN-CONTAINING PROTEIN"/>
    <property type="match status" value="1"/>
</dbReference>
<dbReference type="EMBL" id="CAKLPX010000001">
    <property type="protein sequence ID" value="CAH0990562.1"/>
    <property type="molecule type" value="Genomic_DNA"/>
</dbReference>
<dbReference type="SUPFAM" id="SSF55073">
    <property type="entry name" value="Nucleotide cyclase"/>
    <property type="match status" value="1"/>
</dbReference>
<feature type="domain" description="GGDEF" evidence="2">
    <location>
        <begin position="254"/>
        <end position="387"/>
    </location>
</feature>
<feature type="transmembrane region" description="Helical" evidence="1">
    <location>
        <begin position="180"/>
        <end position="197"/>
    </location>
</feature>
<dbReference type="SMART" id="SM00267">
    <property type="entry name" value="GGDEF"/>
    <property type="match status" value="1"/>
</dbReference>
<dbReference type="InterPro" id="IPR043128">
    <property type="entry name" value="Rev_trsase/Diguanyl_cyclase"/>
</dbReference>
<reference evidence="3" key="1">
    <citation type="submission" date="2021-12" db="EMBL/GenBank/DDBJ databases">
        <authorList>
            <person name="Rodrigo-Torres L."/>
            <person name="Arahal R. D."/>
            <person name="Lucena T."/>
        </authorList>
    </citation>
    <scope>NUCLEOTIDE SEQUENCE</scope>
    <source>
        <strain evidence="3">CECT 8267</strain>
    </source>
</reference>
<dbReference type="Proteomes" id="UP000838100">
    <property type="component" value="Unassembled WGS sequence"/>
</dbReference>
<dbReference type="InterPro" id="IPR000160">
    <property type="entry name" value="GGDEF_dom"/>
</dbReference>
<dbReference type="RefSeq" id="WP_237443244.1">
    <property type="nucleotide sequence ID" value="NZ_CAKLPX010000001.1"/>
</dbReference>
<accession>A0ABN8EI84</accession>
<dbReference type="NCBIfam" id="TIGR00254">
    <property type="entry name" value="GGDEF"/>
    <property type="match status" value="1"/>
</dbReference>
<sequence>MNGDLSEQKKSLILLDLFIHDSLTPDGDILHRTRSLVGLLLSYSLICIFTSVIIALTISFDSHLVRLGSGLTAALAAIFVTLLISIRINGRFELHTNITVATFFTVVLIAMLVSSGPLNSPATVLLTVPPILAFCLLERRQGMTWFYICGINLVILLGADLLNIIPFFNLVDPQYERATVALTIVAAYTAIVLMVLINDSISRHYKAELDFQHRYIEHLANHDQLTELYNRSKFNTELSKVLNSQHRRQDDNHNPAVLFYIDLNGFKAVNDTYGHNAGDELLRVIAQRLRQCLRSDDIIGRLGGDEFAILSSGLSGDDDYQAVCKRLLKAIARPVDYKEHHLQVSGSIGIAVAKQSDHCADELTNHADSAMYVAKKQGLGWHIVDNVIA</sequence>
<evidence type="ECO:0000256" key="1">
    <source>
        <dbReference type="SAM" id="Phobius"/>
    </source>
</evidence>
<dbReference type="InterPro" id="IPR029787">
    <property type="entry name" value="Nucleotide_cyclase"/>
</dbReference>
<keyword evidence="1" id="KW-1133">Transmembrane helix</keyword>
<name>A0ABN8EI84_9GAMM</name>
<feature type="transmembrane region" description="Helical" evidence="1">
    <location>
        <begin position="144"/>
        <end position="168"/>
    </location>
</feature>
<dbReference type="PANTHER" id="PTHR46663">
    <property type="entry name" value="DIGUANYLATE CYCLASE DGCT-RELATED"/>
    <property type="match status" value="1"/>
</dbReference>
<evidence type="ECO:0000313" key="4">
    <source>
        <dbReference type="Proteomes" id="UP000838100"/>
    </source>
</evidence>
<dbReference type="Pfam" id="PF00990">
    <property type="entry name" value="GGDEF"/>
    <property type="match status" value="1"/>
</dbReference>
<feature type="transmembrane region" description="Helical" evidence="1">
    <location>
        <begin position="64"/>
        <end position="84"/>
    </location>
</feature>
<dbReference type="CDD" id="cd01949">
    <property type="entry name" value="GGDEF"/>
    <property type="match status" value="1"/>
</dbReference>
<evidence type="ECO:0000259" key="2">
    <source>
        <dbReference type="PROSITE" id="PS50887"/>
    </source>
</evidence>
<protein>
    <recommendedName>
        <fullName evidence="2">GGDEF domain-containing protein</fullName>
    </recommendedName>
</protein>
<dbReference type="Gene3D" id="3.30.70.270">
    <property type="match status" value="1"/>
</dbReference>
<proteinExistence type="predicted"/>
<evidence type="ECO:0000313" key="3">
    <source>
        <dbReference type="EMBL" id="CAH0990562.1"/>
    </source>
</evidence>
<feature type="transmembrane region" description="Helical" evidence="1">
    <location>
        <begin position="120"/>
        <end position="137"/>
    </location>
</feature>
<keyword evidence="4" id="KW-1185">Reference proteome</keyword>
<feature type="transmembrane region" description="Helical" evidence="1">
    <location>
        <begin position="96"/>
        <end position="114"/>
    </location>
</feature>
<dbReference type="PROSITE" id="PS50887">
    <property type="entry name" value="GGDEF"/>
    <property type="match status" value="1"/>
</dbReference>
<dbReference type="InterPro" id="IPR052163">
    <property type="entry name" value="DGC-Regulatory_Protein"/>
</dbReference>
<organism evidence="3 4">
    <name type="scientific">Sinobacterium norvegicum</name>
    <dbReference type="NCBI Taxonomy" id="1641715"/>
    <lineage>
        <taxon>Bacteria</taxon>
        <taxon>Pseudomonadati</taxon>
        <taxon>Pseudomonadota</taxon>
        <taxon>Gammaproteobacteria</taxon>
        <taxon>Cellvibrionales</taxon>
        <taxon>Spongiibacteraceae</taxon>
        <taxon>Sinobacterium</taxon>
    </lineage>
</organism>
<gene>
    <name evidence="3" type="ORF">SIN8267_00655</name>
</gene>